<accession>A0A7W3SYA0</accession>
<gene>
    <name evidence="1" type="ORF">FHR92_004955</name>
</gene>
<evidence type="ECO:0000313" key="1">
    <source>
        <dbReference type="EMBL" id="MBA9088456.1"/>
    </source>
</evidence>
<protein>
    <submittedName>
        <fullName evidence="1">Uncharacterized protein</fullName>
    </submittedName>
</protein>
<dbReference type="AlphaFoldDB" id="A0A7W3SYA0"/>
<keyword evidence="2" id="KW-1185">Reference proteome</keyword>
<organism evidence="1 2">
    <name type="scientific">Fontibacillus solani</name>
    <dbReference type="NCBI Taxonomy" id="1572857"/>
    <lineage>
        <taxon>Bacteria</taxon>
        <taxon>Bacillati</taxon>
        <taxon>Bacillota</taxon>
        <taxon>Bacilli</taxon>
        <taxon>Bacillales</taxon>
        <taxon>Paenibacillaceae</taxon>
        <taxon>Fontibacillus</taxon>
    </lineage>
</organism>
<dbReference type="RefSeq" id="WP_220482913.1">
    <property type="nucleotide sequence ID" value="NZ_JACJIP010000051.1"/>
</dbReference>
<sequence>MNLVCWINAHGGTACYVEANSNNHLAHIIHLFDPERIGNAYVLDGNDFYMTKKLNRDYNVIVTDCGVLHEQRLQDEFTLADLRILCGAAMPYELARFYRAIERCNGLLIQPLGLFVPDDIKPYLIENINSDILFGDSSHDLFNSIGNSSLFQIMLEEYIH</sequence>
<comment type="caution">
    <text evidence="1">The sequence shown here is derived from an EMBL/GenBank/DDBJ whole genome shotgun (WGS) entry which is preliminary data.</text>
</comment>
<evidence type="ECO:0000313" key="2">
    <source>
        <dbReference type="Proteomes" id="UP000567067"/>
    </source>
</evidence>
<dbReference type="Proteomes" id="UP000567067">
    <property type="component" value="Unassembled WGS sequence"/>
</dbReference>
<reference evidence="1 2" key="1">
    <citation type="submission" date="2020-08" db="EMBL/GenBank/DDBJ databases">
        <title>Genomic Encyclopedia of Type Strains, Phase III (KMG-III): the genomes of soil and plant-associated and newly described type strains.</title>
        <authorList>
            <person name="Whitman W."/>
        </authorList>
    </citation>
    <scope>NUCLEOTIDE SEQUENCE [LARGE SCALE GENOMIC DNA]</scope>
    <source>
        <strain evidence="1 2">CECT 8693</strain>
    </source>
</reference>
<proteinExistence type="predicted"/>
<name>A0A7W3SYA0_9BACL</name>
<dbReference type="EMBL" id="JACJIP010000051">
    <property type="protein sequence ID" value="MBA9088456.1"/>
    <property type="molecule type" value="Genomic_DNA"/>
</dbReference>